<accession>A0A9P4NIU8</accession>
<keyword evidence="1" id="KW-0812">Transmembrane</keyword>
<keyword evidence="4" id="KW-1185">Reference proteome</keyword>
<dbReference type="AlphaFoldDB" id="A0A9P4NIU8"/>
<gene>
    <name evidence="3" type="ORF">EJ08DRAFT_682287</name>
</gene>
<organism evidence="3 4">
    <name type="scientific">Tothia fuscella</name>
    <dbReference type="NCBI Taxonomy" id="1048955"/>
    <lineage>
        <taxon>Eukaryota</taxon>
        <taxon>Fungi</taxon>
        <taxon>Dikarya</taxon>
        <taxon>Ascomycota</taxon>
        <taxon>Pezizomycotina</taxon>
        <taxon>Dothideomycetes</taxon>
        <taxon>Pleosporomycetidae</taxon>
        <taxon>Venturiales</taxon>
        <taxon>Cylindrosympodiaceae</taxon>
        <taxon>Tothia</taxon>
    </lineage>
</organism>
<dbReference type="EMBL" id="MU007081">
    <property type="protein sequence ID" value="KAF2423524.1"/>
    <property type="molecule type" value="Genomic_DNA"/>
</dbReference>
<protein>
    <recommendedName>
        <fullName evidence="2">Bacteriophage T5 Orf172 DNA-binding domain-containing protein</fullName>
    </recommendedName>
</protein>
<feature type="transmembrane region" description="Helical" evidence="1">
    <location>
        <begin position="259"/>
        <end position="280"/>
    </location>
</feature>
<dbReference type="Proteomes" id="UP000800235">
    <property type="component" value="Unassembled WGS sequence"/>
</dbReference>
<evidence type="ECO:0000313" key="3">
    <source>
        <dbReference type="EMBL" id="KAF2423524.1"/>
    </source>
</evidence>
<feature type="domain" description="Bacteriophage T5 Orf172 DNA-binding" evidence="2">
    <location>
        <begin position="80"/>
        <end position="181"/>
    </location>
</feature>
<evidence type="ECO:0000313" key="4">
    <source>
        <dbReference type="Proteomes" id="UP000800235"/>
    </source>
</evidence>
<reference evidence="3" key="1">
    <citation type="journal article" date="2020" name="Stud. Mycol.">
        <title>101 Dothideomycetes genomes: a test case for predicting lifestyles and emergence of pathogens.</title>
        <authorList>
            <person name="Haridas S."/>
            <person name="Albert R."/>
            <person name="Binder M."/>
            <person name="Bloem J."/>
            <person name="Labutti K."/>
            <person name="Salamov A."/>
            <person name="Andreopoulos B."/>
            <person name="Baker S."/>
            <person name="Barry K."/>
            <person name="Bills G."/>
            <person name="Bluhm B."/>
            <person name="Cannon C."/>
            <person name="Castanera R."/>
            <person name="Culley D."/>
            <person name="Daum C."/>
            <person name="Ezra D."/>
            <person name="Gonzalez J."/>
            <person name="Henrissat B."/>
            <person name="Kuo A."/>
            <person name="Liang C."/>
            <person name="Lipzen A."/>
            <person name="Lutzoni F."/>
            <person name="Magnuson J."/>
            <person name="Mondo S."/>
            <person name="Nolan M."/>
            <person name="Ohm R."/>
            <person name="Pangilinan J."/>
            <person name="Park H.-J."/>
            <person name="Ramirez L."/>
            <person name="Alfaro M."/>
            <person name="Sun H."/>
            <person name="Tritt A."/>
            <person name="Yoshinaga Y."/>
            <person name="Zwiers L.-H."/>
            <person name="Turgeon B."/>
            <person name="Goodwin S."/>
            <person name="Spatafora J."/>
            <person name="Crous P."/>
            <person name="Grigoriev I."/>
        </authorList>
    </citation>
    <scope>NUCLEOTIDE SEQUENCE</scope>
    <source>
        <strain evidence="3">CBS 130266</strain>
    </source>
</reference>
<evidence type="ECO:0000259" key="2">
    <source>
        <dbReference type="Pfam" id="PF10544"/>
    </source>
</evidence>
<proteinExistence type="predicted"/>
<dbReference type="InterPro" id="IPR053006">
    <property type="entry name" value="Meiosis_regulatory"/>
</dbReference>
<dbReference type="OrthoDB" id="3511049at2759"/>
<comment type="caution">
    <text evidence="3">The sequence shown here is derived from an EMBL/GenBank/DDBJ whole genome shotgun (WGS) entry which is preliminary data.</text>
</comment>
<dbReference type="PANTHER" id="PTHR28094">
    <property type="entry name" value="MEIOTICALLY UP-REGULATED GENE 113 PROTEIN"/>
    <property type="match status" value="1"/>
</dbReference>
<dbReference type="PANTHER" id="PTHR28094:SF1">
    <property type="entry name" value="MEIOTICALLY UP-REGULATED GENE 113 PROTEIN"/>
    <property type="match status" value="1"/>
</dbReference>
<dbReference type="Pfam" id="PF10544">
    <property type="entry name" value="T5orf172"/>
    <property type="match status" value="1"/>
</dbReference>
<dbReference type="InterPro" id="IPR018306">
    <property type="entry name" value="Phage_T5_Orf172_DNA-bd"/>
</dbReference>
<keyword evidence="1" id="KW-1133">Transmembrane helix</keyword>
<name>A0A9P4NIU8_9PEZI</name>
<sequence length="308" mass="36295">MSSEQHWPLGPIPESFGYPILATYASSQQVNSIASDGEPFSLINDDIILSPTAQRLIDDCLKKKITSRLTKKQYRAKNPGYVYILEDPQRPGLYKIGMSKAVGIRTLQIEKDCGLALNILNLDNPPMLAEKRAELLCQKELRAFNVPVACRKCTRPDGTPKIHKEWFRIEYNLVEKVVHKWTEFLIQRPYDKEGELKTFWRERLNIQDLDLGREDVSKSVGECAVMRHEMWHRFVSTWWLDKIRHQWTSTLERFRRFEFWAQWMWVLFVLVVLLLFIEVYSGFHIPRSIHFSVQMAHLVPYIFIKPEE</sequence>
<keyword evidence="1" id="KW-0472">Membrane</keyword>
<evidence type="ECO:0000256" key="1">
    <source>
        <dbReference type="SAM" id="Phobius"/>
    </source>
</evidence>